<feature type="transmembrane region" description="Helical" evidence="6">
    <location>
        <begin position="184"/>
        <end position="205"/>
    </location>
</feature>
<feature type="transmembrane region" description="Helical" evidence="6">
    <location>
        <begin position="146"/>
        <end position="172"/>
    </location>
</feature>
<keyword evidence="5 6" id="KW-0472">Membrane</keyword>
<comment type="caution">
    <text evidence="7">The sequence shown here is derived from an EMBL/GenBank/DDBJ whole genome shotgun (WGS) entry which is preliminary data.</text>
</comment>
<organism evidence="7 8">
    <name type="scientific">Elstera litoralis</name>
    <dbReference type="NCBI Taxonomy" id="552518"/>
    <lineage>
        <taxon>Bacteria</taxon>
        <taxon>Pseudomonadati</taxon>
        <taxon>Pseudomonadota</taxon>
        <taxon>Alphaproteobacteria</taxon>
        <taxon>Rhodospirillales</taxon>
        <taxon>Rhodospirillaceae</taxon>
        <taxon>Elstera</taxon>
    </lineage>
</organism>
<dbReference type="OrthoDB" id="9807053at2"/>
<feature type="transmembrane region" description="Helical" evidence="6">
    <location>
        <begin position="72"/>
        <end position="92"/>
    </location>
</feature>
<keyword evidence="4 6" id="KW-1133">Transmembrane helix</keyword>
<name>A0A0F3IX82_9PROT</name>
<dbReference type="RefSeq" id="WP_045774113.1">
    <property type="nucleotide sequence ID" value="NZ_LAJY01000005.1"/>
</dbReference>
<dbReference type="AlphaFoldDB" id="A0A0F3IX82"/>
<sequence length="211" mass="22285">MSYIENLWIYFLLLTGIIIVPGMDMVFVLANALTGGRRAGVSATLGIMLGGACHALFGAVAVAGLTRFIPSLSGPMLLAGSAYMIWIGYTLARSSIVITSVDQPPPGASRKIFLQALATCLLNPKAWLFTFAIFPQFMKPAFGPLWSQGLVMGLMTISVQGIVYGGLALAALRSRDAIVSNPALTIWIGRVAGVFLMVIAAYTAVQGWAGV</sequence>
<evidence type="ECO:0000313" key="7">
    <source>
        <dbReference type="EMBL" id="KJV11143.1"/>
    </source>
</evidence>
<gene>
    <name evidence="7" type="ORF">VZ95_00315</name>
</gene>
<dbReference type="PANTHER" id="PTHR30086">
    <property type="entry name" value="ARGININE EXPORTER PROTEIN ARGO"/>
    <property type="match status" value="1"/>
</dbReference>
<feature type="transmembrane region" description="Helical" evidence="6">
    <location>
        <begin position="6"/>
        <end position="33"/>
    </location>
</feature>
<evidence type="ECO:0000256" key="4">
    <source>
        <dbReference type="ARBA" id="ARBA00022989"/>
    </source>
</evidence>
<evidence type="ECO:0000256" key="1">
    <source>
        <dbReference type="ARBA" id="ARBA00004651"/>
    </source>
</evidence>
<dbReference type="Pfam" id="PF01810">
    <property type="entry name" value="LysE"/>
    <property type="match status" value="1"/>
</dbReference>
<dbReference type="InterPro" id="IPR001123">
    <property type="entry name" value="LeuE-type"/>
</dbReference>
<evidence type="ECO:0000256" key="3">
    <source>
        <dbReference type="ARBA" id="ARBA00022692"/>
    </source>
</evidence>
<dbReference type="PATRIC" id="fig|552518.3.peg.3210"/>
<evidence type="ECO:0000256" key="6">
    <source>
        <dbReference type="SAM" id="Phobius"/>
    </source>
</evidence>
<accession>A0A0F3IX82</accession>
<keyword evidence="3 6" id="KW-0812">Transmembrane</keyword>
<dbReference type="PANTHER" id="PTHR30086:SF20">
    <property type="entry name" value="ARGININE EXPORTER PROTEIN ARGO-RELATED"/>
    <property type="match status" value="1"/>
</dbReference>
<evidence type="ECO:0000256" key="2">
    <source>
        <dbReference type="ARBA" id="ARBA00022475"/>
    </source>
</evidence>
<keyword evidence="2" id="KW-1003">Cell membrane</keyword>
<proteinExistence type="predicted"/>
<dbReference type="GO" id="GO:0015171">
    <property type="term" value="F:amino acid transmembrane transporter activity"/>
    <property type="evidence" value="ECO:0007669"/>
    <property type="project" value="TreeGrafter"/>
</dbReference>
<dbReference type="GO" id="GO:0005886">
    <property type="term" value="C:plasma membrane"/>
    <property type="evidence" value="ECO:0007669"/>
    <property type="project" value="UniProtKB-SubCell"/>
</dbReference>
<comment type="subcellular location">
    <subcellularLocation>
        <location evidence="1">Cell membrane</location>
        <topology evidence="1">Multi-pass membrane protein</topology>
    </subcellularLocation>
</comment>
<dbReference type="Proteomes" id="UP000033774">
    <property type="component" value="Unassembled WGS sequence"/>
</dbReference>
<evidence type="ECO:0000256" key="5">
    <source>
        <dbReference type="ARBA" id="ARBA00023136"/>
    </source>
</evidence>
<reference evidence="7 8" key="1">
    <citation type="submission" date="2015-03" db="EMBL/GenBank/DDBJ databases">
        <title>Draft genome sequence of Elstera litoralis.</title>
        <authorList>
            <person name="Rahalkar M.C."/>
            <person name="Dhakephalkar P.K."/>
            <person name="Pore S.D."/>
            <person name="Arora P."/>
            <person name="Kapse N.G."/>
            <person name="Pandit P.S."/>
        </authorList>
    </citation>
    <scope>NUCLEOTIDE SEQUENCE [LARGE SCALE GENOMIC DNA]</scope>
    <source>
        <strain evidence="7 8">Dia-1</strain>
    </source>
</reference>
<protein>
    <submittedName>
        <fullName evidence="7">Threonine transporter RhtB</fullName>
    </submittedName>
</protein>
<evidence type="ECO:0000313" key="8">
    <source>
        <dbReference type="Proteomes" id="UP000033774"/>
    </source>
</evidence>
<feature type="transmembrane region" description="Helical" evidence="6">
    <location>
        <begin position="45"/>
        <end position="66"/>
    </location>
</feature>
<keyword evidence="8" id="KW-1185">Reference proteome</keyword>
<dbReference type="EMBL" id="LAJY01000005">
    <property type="protein sequence ID" value="KJV11143.1"/>
    <property type="molecule type" value="Genomic_DNA"/>
</dbReference>